<dbReference type="AlphaFoldDB" id="A0A1W2TIA9"/>
<evidence type="ECO:0000256" key="4">
    <source>
        <dbReference type="SAM" id="MobiDB-lite"/>
    </source>
</evidence>
<gene>
    <name evidence="6" type="ORF">SAMD00023353_1601270</name>
</gene>
<feature type="compositionally biased region" description="Polar residues" evidence="4">
    <location>
        <begin position="417"/>
        <end position="426"/>
    </location>
</feature>
<feature type="region of interest" description="Disordered" evidence="4">
    <location>
        <begin position="1"/>
        <end position="70"/>
    </location>
</feature>
<dbReference type="GO" id="GO:0006508">
    <property type="term" value="P:proteolysis"/>
    <property type="evidence" value="ECO:0007669"/>
    <property type="project" value="UniProtKB-KW"/>
</dbReference>
<evidence type="ECO:0000259" key="5">
    <source>
        <dbReference type="Pfam" id="PF00082"/>
    </source>
</evidence>
<keyword evidence="7" id="KW-1185">Reference proteome</keyword>
<dbReference type="Gene3D" id="3.40.50.200">
    <property type="entry name" value="Peptidase S8/S53 domain"/>
    <property type="match status" value="1"/>
</dbReference>
<evidence type="ECO:0000313" key="7">
    <source>
        <dbReference type="Proteomes" id="UP000054516"/>
    </source>
</evidence>
<evidence type="ECO:0000256" key="1">
    <source>
        <dbReference type="ARBA" id="ARBA00022670"/>
    </source>
</evidence>
<name>A0A1W2TIA9_ROSNE</name>
<dbReference type="Pfam" id="PF00082">
    <property type="entry name" value="Peptidase_S8"/>
    <property type="match status" value="1"/>
</dbReference>
<feature type="compositionally biased region" description="Acidic residues" evidence="4">
    <location>
        <begin position="51"/>
        <end position="70"/>
    </location>
</feature>
<dbReference type="GO" id="GO:0004252">
    <property type="term" value="F:serine-type endopeptidase activity"/>
    <property type="evidence" value="ECO:0007669"/>
    <property type="project" value="InterPro"/>
</dbReference>
<keyword evidence="1" id="KW-0645">Protease</keyword>
<evidence type="ECO:0000256" key="2">
    <source>
        <dbReference type="ARBA" id="ARBA00022801"/>
    </source>
</evidence>
<evidence type="ECO:0000313" key="6">
    <source>
        <dbReference type="EMBL" id="GAP87881.1"/>
    </source>
</evidence>
<feature type="compositionally biased region" description="Basic and acidic residues" evidence="4">
    <location>
        <begin position="329"/>
        <end position="350"/>
    </location>
</feature>
<dbReference type="InterPro" id="IPR000209">
    <property type="entry name" value="Peptidase_S8/S53_dom"/>
</dbReference>
<dbReference type="PRINTS" id="PR00723">
    <property type="entry name" value="SUBTILISIN"/>
</dbReference>
<protein>
    <submittedName>
        <fullName evidence="6">Putative microbial serine proteinase</fullName>
    </submittedName>
</protein>
<feature type="compositionally biased region" description="Polar residues" evidence="4">
    <location>
        <begin position="387"/>
        <end position="407"/>
    </location>
</feature>
<feature type="region of interest" description="Disordered" evidence="4">
    <location>
        <begin position="311"/>
        <end position="350"/>
    </location>
</feature>
<sequence length="1099" mass="123108">MVPAFPDTKGQSAPLSEAQSTNSGLPTIAGANEQIGALEEDGYETGKGYAEGEEEVDDEEEGEDSDEYEYEYEYDVYGTTEEELKGKLRDIETKLCDEGFVSKLEETEEEQQLFLGNYDIYLKMQPPAKVDNVLHFMAGKRFPSPFLIRHILGNYKDRMNDLDDAGRRPLILAIESKKEVFIKAVLESKYDDADLENILQLMSSDTGNSIHKAIRVGLDPNLTISLINKVSDEVLGKIDGEWCTPLHRAVEYKACTEAQIGVVKALLERGDSALDKKSKAGLSVYQYHFSTRPEEDKIIISTTAHNEVQPDEEINDSEPQNLPQVVGNRTEEENGRKTVDEKGGEEIADRHSPVQLQNMGLYPQLRRTATFQQEDATKDGMPMVPISPTNYSANVSRKTTSRPQPATTGPPLRAPNRSPSTTLRVSRNNKGKKLSKLTAGKIVKDTPQVSVIFADIIANEVKLQYLRSTFKNDQRNHDTAVEFLYANKQTKHICFNLLRNYKPMSDTSLWKVGYSRFEFDTVLQFVAVGPIIVQKQGKRPVSEPPRQDMETLFNLLKVKKVENIIKVVVDDHRDPFHSDEAIIKALRPFNIEILDWSKPDLCPETIRDACEGVRELHLSWSGLNGMLLAWGGTDGLATLPNLTDVYLQQVSNPEPDAWTARNLDKFEKRLQNARTLVNAQWKAETSKSRNKDTLIDLPKINVHRPRAKPKVNSQLILDGTSQGRNKEAPMKDHQWLEYMDRFSSGIFTLSPDVYISSVPNLPDELRRDVRICLIDDGVDMLHKGIAERIGGDGRAFGAYTRDEYRGMARPFYDSTTNHGTLMANMIIRVCPFAKIASYRLDTRQGGDKRVHFTTKSAADALEHAVGQDFDIISMSWTVREETGPDEDNTKDIARIKAALRQATTNNKLVFCSAPDTGDMSLDELSSYFPVGSGVPGLFRIGAAKADNTPWPQAGGRDIVDYVLPGHDVREKEGHEVIQNDTSLKSGSSIATALAAGFAALMIHVVRMAAIRTYELGNQTSKEANIIKLNSLKTIKSPATMRKTFDSMTANKTYVHVWGDFYRKGLELKAADDRDDPEAEKWRIIGELARDIVSSKNTYK</sequence>
<accession>A0A1W2TIA9</accession>
<dbReference type="InterPro" id="IPR036770">
    <property type="entry name" value="Ankyrin_rpt-contain_sf"/>
</dbReference>
<proteinExistence type="predicted"/>
<dbReference type="Proteomes" id="UP000054516">
    <property type="component" value="Unassembled WGS sequence"/>
</dbReference>
<dbReference type="SUPFAM" id="SSF52743">
    <property type="entry name" value="Subtilisin-like"/>
    <property type="match status" value="1"/>
</dbReference>
<feature type="domain" description="Peptidase S8/S53" evidence="5">
    <location>
        <begin position="767"/>
        <end position="1003"/>
    </location>
</feature>
<feature type="region of interest" description="Disordered" evidence="4">
    <location>
        <begin position="373"/>
        <end position="431"/>
    </location>
</feature>
<feature type="compositionally biased region" description="Polar residues" evidence="4">
    <location>
        <begin position="9"/>
        <end position="25"/>
    </location>
</feature>
<dbReference type="EMBL" id="DF977461">
    <property type="protein sequence ID" value="GAP87881.1"/>
    <property type="molecule type" value="Genomic_DNA"/>
</dbReference>
<keyword evidence="3" id="KW-0720">Serine protease</keyword>
<organism evidence="6">
    <name type="scientific">Rosellinia necatrix</name>
    <name type="common">White root-rot fungus</name>
    <dbReference type="NCBI Taxonomy" id="77044"/>
    <lineage>
        <taxon>Eukaryota</taxon>
        <taxon>Fungi</taxon>
        <taxon>Dikarya</taxon>
        <taxon>Ascomycota</taxon>
        <taxon>Pezizomycotina</taxon>
        <taxon>Sordariomycetes</taxon>
        <taxon>Xylariomycetidae</taxon>
        <taxon>Xylariales</taxon>
        <taxon>Xylariaceae</taxon>
        <taxon>Rosellinia</taxon>
    </lineage>
</organism>
<dbReference type="Gene3D" id="1.25.40.20">
    <property type="entry name" value="Ankyrin repeat-containing domain"/>
    <property type="match status" value="1"/>
</dbReference>
<dbReference type="OMA" id="WERCTES"/>
<dbReference type="OrthoDB" id="5093543at2759"/>
<evidence type="ECO:0000256" key="3">
    <source>
        <dbReference type="ARBA" id="ARBA00022825"/>
    </source>
</evidence>
<dbReference type="InterPro" id="IPR036852">
    <property type="entry name" value="Peptidase_S8/S53_dom_sf"/>
</dbReference>
<keyword evidence="2" id="KW-0378">Hydrolase</keyword>
<dbReference type="STRING" id="77044.A0A1W2TIA9"/>
<reference evidence="6" key="1">
    <citation type="submission" date="2016-03" db="EMBL/GenBank/DDBJ databases">
        <title>Draft genome sequence of Rosellinia necatrix.</title>
        <authorList>
            <person name="Kanematsu S."/>
        </authorList>
    </citation>
    <scope>NUCLEOTIDE SEQUENCE [LARGE SCALE GENOMIC DNA]</scope>
    <source>
        <strain evidence="6">W97</strain>
    </source>
</reference>
<dbReference type="InterPro" id="IPR015500">
    <property type="entry name" value="Peptidase_S8_subtilisin-rel"/>
</dbReference>